<accession>A0A9D4I9P3</accession>
<dbReference type="EMBL" id="JAIWYP010000010">
    <property type="protein sequence ID" value="KAH3752168.1"/>
    <property type="molecule type" value="Genomic_DNA"/>
</dbReference>
<sequence length="69" mass="7453">MHISPQIQRGPSGDGNTPGTSPSQRQGQTDHLQQRRHTGPQETTTGSALETATQMHEGLLLGHEAKLRT</sequence>
<gene>
    <name evidence="2" type="ORF">DPMN_186780</name>
</gene>
<evidence type="ECO:0000313" key="2">
    <source>
        <dbReference type="EMBL" id="KAH3752168.1"/>
    </source>
</evidence>
<keyword evidence="3" id="KW-1185">Reference proteome</keyword>
<name>A0A9D4I9P3_DREPO</name>
<proteinExistence type="predicted"/>
<comment type="caution">
    <text evidence="2">The sequence shown here is derived from an EMBL/GenBank/DDBJ whole genome shotgun (WGS) entry which is preliminary data.</text>
</comment>
<dbReference type="Proteomes" id="UP000828390">
    <property type="component" value="Unassembled WGS sequence"/>
</dbReference>
<dbReference type="AlphaFoldDB" id="A0A9D4I9P3"/>
<feature type="region of interest" description="Disordered" evidence="1">
    <location>
        <begin position="1"/>
        <end position="69"/>
    </location>
</feature>
<organism evidence="2 3">
    <name type="scientific">Dreissena polymorpha</name>
    <name type="common">Zebra mussel</name>
    <name type="synonym">Mytilus polymorpha</name>
    <dbReference type="NCBI Taxonomy" id="45954"/>
    <lineage>
        <taxon>Eukaryota</taxon>
        <taxon>Metazoa</taxon>
        <taxon>Spiralia</taxon>
        <taxon>Lophotrochozoa</taxon>
        <taxon>Mollusca</taxon>
        <taxon>Bivalvia</taxon>
        <taxon>Autobranchia</taxon>
        <taxon>Heteroconchia</taxon>
        <taxon>Euheterodonta</taxon>
        <taxon>Imparidentia</taxon>
        <taxon>Neoheterodontei</taxon>
        <taxon>Myida</taxon>
        <taxon>Dreissenoidea</taxon>
        <taxon>Dreissenidae</taxon>
        <taxon>Dreissena</taxon>
    </lineage>
</organism>
<evidence type="ECO:0000256" key="1">
    <source>
        <dbReference type="SAM" id="MobiDB-lite"/>
    </source>
</evidence>
<feature type="compositionally biased region" description="Polar residues" evidence="1">
    <location>
        <begin position="40"/>
        <end position="54"/>
    </location>
</feature>
<reference evidence="2" key="1">
    <citation type="journal article" date="2019" name="bioRxiv">
        <title>The Genome of the Zebra Mussel, Dreissena polymorpha: A Resource for Invasive Species Research.</title>
        <authorList>
            <person name="McCartney M.A."/>
            <person name="Auch B."/>
            <person name="Kono T."/>
            <person name="Mallez S."/>
            <person name="Zhang Y."/>
            <person name="Obille A."/>
            <person name="Becker A."/>
            <person name="Abrahante J.E."/>
            <person name="Garbe J."/>
            <person name="Badalamenti J.P."/>
            <person name="Herman A."/>
            <person name="Mangelson H."/>
            <person name="Liachko I."/>
            <person name="Sullivan S."/>
            <person name="Sone E.D."/>
            <person name="Koren S."/>
            <person name="Silverstein K.A.T."/>
            <person name="Beckman K.B."/>
            <person name="Gohl D.M."/>
        </authorList>
    </citation>
    <scope>NUCLEOTIDE SEQUENCE</scope>
    <source>
        <strain evidence="2">Duluth1</strain>
        <tissue evidence="2">Whole animal</tissue>
    </source>
</reference>
<feature type="compositionally biased region" description="Polar residues" evidence="1">
    <location>
        <begin position="1"/>
        <end position="31"/>
    </location>
</feature>
<protein>
    <submittedName>
        <fullName evidence="2">Uncharacterized protein</fullName>
    </submittedName>
</protein>
<reference evidence="2" key="2">
    <citation type="submission" date="2020-11" db="EMBL/GenBank/DDBJ databases">
        <authorList>
            <person name="McCartney M.A."/>
            <person name="Auch B."/>
            <person name="Kono T."/>
            <person name="Mallez S."/>
            <person name="Becker A."/>
            <person name="Gohl D.M."/>
            <person name="Silverstein K.A.T."/>
            <person name="Koren S."/>
            <person name="Bechman K.B."/>
            <person name="Herman A."/>
            <person name="Abrahante J.E."/>
            <person name="Garbe J."/>
        </authorList>
    </citation>
    <scope>NUCLEOTIDE SEQUENCE</scope>
    <source>
        <strain evidence="2">Duluth1</strain>
        <tissue evidence="2">Whole animal</tissue>
    </source>
</reference>
<evidence type="ECO:0000313" key="3">
    <source>
        <dbReference type="Proteomes" id="UP000828390"/>
    </source>
</evidence>